<dbReference type="CDD" id="cd18113">
    <property type="entry name" value="ATP-synt_F1_alpha_C"/>
    <property type="match status" value="1"/>
</dbReference>
<dbReference type="SUPFAM" id="SSF50615">
    <property type="entry name" value="N-terminal domain of alpha and beta subunits of F1 ATP synthase"/>
    <property type="match status" value="1"/>
</dbReference>
<dbReference type="CDD" id="cd01132">
    <property type="entry name" value="F1-ATPase_alpha_CD"/>
    <property type="match status" value="1"/>
</dbReference>
<evidence type="ECO:0000256" key="5">
    <source>
        <dbReference type="ARBA" id="ARBA00022741"/>
    </source>
</evidence>
<feature type="domain" description="ATPase F1/V1/A1 complex alpha/beta subunit N-terminal" evidence="18">
    <location>
        <begin position="28"/>
        <end position="92"/>
    </location>
</feature>
<dbReference type="Gene3D" id="1.20.150.20">
    <property type="entry name" value="ATP synthase alpha/beta chain, C-terminal domain"/>
    <property type="match status" value="1"/>
</dbReference>
<keyword evidence="6 15" id="KW-0375">Hydrogen ion transport</keyword>
<protein>
    <recommendedName>
        <fullName evidence="15">ATP synthase subunit alpha</fullName>
        <ecNumber evidence="15">7.1.2.2</ecNumber>
    </recommendedName>
    <alternativeName>
        <fullName evidence="15">ATP synthase F1 sector subunit alpha</fullName>
    </alternativeName>
    <alternativeName>
        <fullName evidence="15">F-ATPase subunit alpha</fullName>
    </alternativeName>
</protein>
<evidence type="ECO:0000256" key="10">
    <source>
        <dbReference type="ARBA" id="ARBA00023136"/>
    </source>
</evidence>
<organism evidence="19 20">
    <name type="scientific">Vibrio ouci</name>
    <dbReference type="NCBI Taxonomy" id="2499078"/>
    <lineage>
        <taxon>Bacteria</taxon>
        <taxon>Pseudomonadati</taxon>
        <taxon>Pseudomonadota</taxon>
        <taxon>Gammaproteobacteria</taxon>
        <taxon>Vibrionales</taxon>
        <taxon>Vibrionaceae</taxon>
        <taxon>Vibrio</taxon>
    </lineage>
</organism>
<keyword evidence="4 15" id="KW-1003">Cell membrane</keyword>
<comment type="subunit">
    <text evidence="14">F-type ATPases have 2 components, CF(1) - the catalytic core - and CF(0) - the membrane proton channel. CF(1) has five subunits: alpha(3), beta(3), gamma(1), delta(1), epsilon(1). CF(0) has four main subunits: a(1), b(1), b'(1) and c(9-12).</text>
</comment>
<dbReference type="InterPro" id="IPR033732">
    <property type="entry name" value="ATP_synth_F1_a_nt-bd_dom"/>
</dbReference>
<comment type="subcellular location">
    <subcellularLocation>
        <location evidence="15">Cell membrane</location>
        <topology evidence="15">Peripheral membrane protein</topology>
    </subcellularLocation>
    <subcellularLocation>
        <location evidence="2">Membrane</location>
        <topology evidence="2">Peripheral membrane protein</topology>
    </subcellularLocation>
</comment>
<evidence type="ECO:0000259" key="17">
    <source>
        <dbReference type="Pfam" id="PF00306"/>
    </source>
</evidence>
<dbReference type="Pfam" id="PF00006">
    <property type="entry name" value="ATP-synt_ab"/>
    <property type="match status" value="1"/>
</dbReference>
<feature type="domain" description="ATPase F1/V1/A1 complex alpha/beta subunit nucleotide-binding" evidence="16">
    <location>
        <begin position="149"/>
        <end position="375"/>
    </location>
</feature>
<feature type="site" description="Required for activity" evidence="15">
    <location>
        <position position="373"/>
    </location>
</feature>
<dbReference type="Gene3D" id="2.40.30.20">
    <property type="match status" value="1"/>
</dbReference>
<keyword evidence="10 15" id="KW-0472">Membrane</keyword>
<dbReference type="InterPro" id="IPR000793">
    <property type="entry name" value="ATP_synth_asu_C"/>
</dbReference>
<comment type="catalytic activity">
    <reaction evidence="15">
        <text>ATP + H2O + 4 H(+)(in) = ADP + phosphate + 5 H(+)(out)</text>
        <dbReference type="Rhea" id="RHEA:57720"/>
        <dbReference type="ChEBI" id="CHEBI:15377"/>
        <dbReference type="ChEBI" id="CHEBI:15378"/>
        <dbReference type="ChEBI" id="CHEBI:30616"/>
        <dbReference type="ChEBI" id="CHEBI:43474"/>
        <dbReference type="ChEBI" id="CHEBI:456216"/>
        <dbReference type="EC" id="7.1.2.2"/>
    </reaction>
</comment>
<keyword evidence="11 15" id="KW-0139">CF(1)</keyword>
<proteinExistence type="inferred from homology"/>
<dbReference type="SUPFAM" id="SSF47917">
    <property type="entry name" value="C-terminal domain of alpha and beta subunits of F1 ATP synthase"/>
    <property type="match status" value="1"/>
</dbReference>
<evidence type="ECO:0000256" key="15">
    <source>
        <dbReference type="HAMAP-Rule" id="MF_01346"/>
    </source>
</evidence>
<dbReference type="InterPro" id="IPR036121">
    <property type="entry name" value="ATPase_F1/V1/A1_a/bsu_N_sf"/>
</dbReference>
<dbReference type="PROSITE" id="PS00152">
    <property type="entry name" value="ATPASE_ALPHA_BETA"/>
    <property type="match status" value="1"/>
</dbReference>
<keyword evidence="3 15" id="KW-0813">Transport</keyword>
<evidence type="ECO:0000256" key="8">
    <source>
        <dbReference type="ARBA" id="ARBA00022967"/>
    </source>
</evidence>
<comment type="similarity">
    <text evidence="13">Belongs to the ATPase alpha/beta chains family. T3SS ATPase subfamily.</text>
</comment>
<reference evidence="19 20" key="1">
    <citation type="submission" date="2019-01" db="EMBL/GenBank/DDBJ databases">
        <title>Vibrio BEI176 sp. nov, a marine bacterium isolated from China: eastern marignal seas.</title>
        <authorList>
            <person name="Li B."/>
        </authorList>
    </citation>
    <scope>NUCLEOTIDE SEQUENCE [LARGE SCALE GENOMIC DNA]</scope>
    <source>
        <strain evidence="19 20">BEI176</strain>
    </source>
</reference>
<dbReference type="PANTHER" id="PTHR48082">
    <property type="entry name" value="ATP SYNTHASE SUBUNIT ALPHA, MITOCHONDRIAL"/>
    <property type="match status" value="1"/>
</dbReference>
<dbReference type="InterPro" id="IPR038376">
    <property type="entry name" value="ATP_synth_asu_C_sf"/>
</dbReference>
<keyword evidence="7 15" id="KW-0067">ATP-binding</keyword>
<sequence length="513" mass="55550">MQLNSTEISDLIKQRIETFNVSTQARNEGTIVSICDGIITINGLVDVMQGEMIELPDNRYALALNLERHSVGAVVMGPYADLSEGMTVMGTGRILEVPVGPELLGRVVNTLGQPIDGLGQIDAKQYHAVEIIAPGVIDRKSVDTPIQTGYKAVDSMVPIGRGQRELVIGDRQTGKTALAIDAIINQKDSGVKSIYVAIGQKASTIANVVRKLAEHDALKNTIVVVASASESAALQYLAPYAGCTMGEYFRDRGEDALIVYDDLSKQAVAYRQISLLLKRPPGREAFPGDVFYLHSRLLERAARVNEAYVERLTNGEVKGKTGSLTALPIIETQAGDVSAFVPTNVISITDGQIFLQTQLFNSGLRPAVDPGISVSRVGGAAQTKIIKKLSGGIRTALAQYRELAAFAQFSSDLDDATRRQIDHGERVTELMKQKQYAPMSVAKQSAVIFAAERGYLDAVELAKVGAFEEGLIAYAKMNFSDLLDEINASGDFNDQIEAQLTKLLDEFIALKSW</sequence>
<keyword evidence="8 15" id="KW-1278">Translocase</keyword>
<dbReference type="HAMAP" id="MF_01346">
    <property type="entry name" value="ATP_synth_alpha_bact"/>
    <property type="match status" value="1"/>
</dbReference>
<keyword evidence="5 15" id="KW-0547">Nucleotide-binding</keyword>
<keyword evidence="20" id="KW-1185">Reference proteome</keyword>
<dbReference type="InterPro" id="IPR005294">
    <property type="entry name" value="ATP_synth_F1_asu"/>
</dbReference>
<dbReference type="EC" id="7.1.2.2" evidence="15"/>
<evidence type="ECO:0000256" key="4">
    <source>
        <dbReference type="ARBA" id="ARBA00022475"/>
    </source>
</evidence>
<dbReference type="FunFam" id="1.20.150.20:FF:000001">
    <property type="entry name" value="ATP synthase subunit alpha"/>
    <property type="match status" value="1"/>
</dbReference>
<evidence type="ECO:0000256" key="13">
    <source>
        <dbReference type="ARBA" id="ARBA00024342"/>
    </source>
</evidence>
<dbReference type="PANTHER" id="PTHR48082:SF2">
    <property type="entry name" value="ATP SYNTHASE SUBUNIT ALPHA, MITOCHONDRIAL"/>
    <property type="match status" value="1"/>
</dbReference>
<dbReference type="OrthoDB" id="9803053at2"/>
<dbReference type="Pfam" id="PF02874">
    <property type="entry name" value="ATP-synt_ab_N"/>
    <property type="match status" value="1"/>
</dbReference>
<dbReference type="InterPro" id="IPR023366">
    <property type="entry name" value="ATP_synth_asu-like_sf"/>
</dbReference>
<evidence type="ECO:0000259" key="16">
    <source>
        <dbReference type="Pfam" id="PF00006"/>
    </source>
</evidence>
<evidence type="ECO:0000313" key="19">
    <source>
        <dbReference type="EMBL" id="TFH91745.1"/>
    </source>
</evidence>
<dbReference type="RefSeq" id="WP_134835286.1">
    <property type="nucleotide sequence ID" value="NZ_SATR01000012.1"/>
</dbReference>
<dbReference type="AlphaFoldDB" id="A0A4Y8WGL8"/>
<dbReference type="GO" id="GO:0005524">
    <property type="term" value="F:ATP binding"/>
    <property type="evidence" value="ECO:0007669"/>
    <property type="project" value="UniProtKB-UniRule"/>
</dbReference>
<evidence type="ECO:0000256" key="3">
    <source>
        <dbReference type="ARBA" id="ARBA00022448"/>
    </source>
</evidence>
<dbReference type="SUPFAM" id="SSF52540">
    <property type="entry name" value="P-loop containing nucleoside triphosphate hydrolases"/>
    <property type="match status" value="1"/>
</dbReference>
<dbReference type="InterPro" id="IPR027417">
    <property type="entry name" value="P-loop_NTPase"/>
</dbReference>
<dbReference type="NCBIfam" id="NF009884">
    <property type="entry name" value="PRK13343.1"/>
    <property type="match status" value="1"/>
</dbReference>
<feature type="binding site" evidence="15">
    <location>
        <begin position="169"/>
        <end position="176"/>
    </location>
    <ligand>
        <name>ATP</name>
        <dbReference type="ChEBI" id="CHEBI:30616"/>
    </ligand>
</feature>
<evidence type="ECO:0000256" key="11">
    <source>
        <dbReference type="ARBA" id="ARBA00023196"/>
    </source>
</evidence>
<evidence type="ECO:0000259" key="18">
    <source>
        <dbReference type="Pfam" id="PF02874"/>
    </source>
</evidence>
<dbReference type="Pfam" id="PF00306">
    <property type="entry name" value="ATP-synt_ab_C"/>
    <property type="match status" value="1"/>
</dbReference>
<evidence type="ECO:0000256" key="1">
    <source>
        <dbReference type="ARBA" id="ARBA00003784"/>
    </source>
</evidence>
<dbReference type="CDD" id="cd18116">
    <property type="entry name" value="ATP-synt_F1_alpha_N"/>
    <property type="match status" value="1"/>
</dbReference>
<dbReference type="FunFam" id="3.40.50.300:FF:000002">
    <property type="entry name" value="ATP synthase subunit alpha"/>
    <property type="match status" value="1"/>
</dbReference>
<dbReference type="Gene3D" id="3.40.50.300">
    <property type="entry name" value="P-loop containing nucleotide triphosphate hydrolases"/>
    <property type="match status" value="1"/>
</dbReference>
<dbReference type="FunFam" id="2.40.30.20:FF:000001">
    <property type="entry name" value="ATP synthase subunit alpha"/>
    <property type="match status" value="1"/>
</dbReference>
<dbReference type="NCBIfam" id="TIGR00962">
    <property type="entry name" value="atpA"/>
    <property type="match status" value="1"/>
</dbReference>
<comment type="caution">
    <text evidence="19">The sequence shown here is derived from an EMBL/GenBank/DDBJ whole genome shotgun (WGS) entry which is preliminary data.</text>
</comment>
<dbReference type="InterPro" id="IPR004100">
    <property type="entry name" value="ATPase_F1/V1/A1_a/bsu_N"/>
</dbReference>
<dbReference type="GO" id="GO:0005886">
    <property type="term" value="C:plasma membrane"/>
    <property type="evidence" value="ECO:0007669"/>
    <property type="project" value="UniProtKB-SubCell"/>
</dbReference>
<name>A0A4Y8WGL8_9VIBR</name>
<gene>
    <name evidence="15 19" type="primary">atpA</name>
    <name evidence="19" type="ORF">ELS82_09565</name>
</gene>
<dbReference type="GO" id="GO:0046933">
    <property type="term" value="F:proton-transporting ATP synthase activity, rotational mechanism"/>
    <property type="evidence" value="ECO:0007669"/>
    <property type="project" value="UniProtKB-UniRule"/>
</dbReference>
<evidence type="ECO:0000256" key="2">
    <source>
        <dbReference type="ARBA" id="ARBA00004170"/>
    </source>
</evidence>
<evidence type="ECO:0000256" key="9">
    <source>
        <dbReference type="ARBA" id="ARBA00023065"/>
    </source>
</evidence>
<evidence type="ECO:0000313" key="20">
    <source>
        <dbReference type="Proteomes" id="UP000297753"/>
    </source>
</evidence>
<accession>A0A4Y8WGL8</accession>
<dbReference type="Proteomes" id="UP000297753">
    <property type="component" value="Unassembled WGS sequence"/>
</dbReference>
<dbReference type="InterPro" id="IPR020003">
    <property type="entry name" value="ATPase_a/bsu_AS"/>
</dbReference>
<evidence type="ECO:0000256" key="12">
    <source>
        <dbReference type="ARBA" id="ARBA00023310"/>
    </source>
</evidence>
<keyword evidence="9 15" id="KW-0406">Ion transport</keyword>
<dbReference type="EMBL" id="SATR01000012">
    <property type="protein sequence ID" value="TFH91745.1"/>
    <property type="molecule type" value="Genomic_DNA"/>
</dbReference>
<comment type="function">
    <text evidence="1 15">Produces ATP from ADP in the presence of a proton gradient across the membrane. The alpha chain is a regulatory subunit.</text>
</comment>
<dbReference type="GO" id="GO:0045259">
    <property type="term" value="C:proton-transporting ATP synthase complex"/>
    <property type="evidence" value="ECO:0007669"/>
    <property type="project" value="UniProtKB-KW"/>
</dbReference>
<evidence type="ECO:0000256" key="6">
    <source>
        <dbReference type="ARBA" id="ARBA00022781"/>
    </source>
</evidence>
<dbReference type="GO" id="GO:0043531">
    <property type="term" value="F:ADP binding"/>
    <property type="evidence" value="ECO:0007669"/>
    <property type="project" value="TreeGrafter"/>
</dbReference>
<keyword evidence="12 15" id="KW-0066">ATP synthesis</keyword>
<dbReference type="InterPro" id="IPR000194">
    <property type="entry name" value="ATPase_F1/V1/A1_a/bsu_nucl-bd"/>
</dbReference>
<evidence type="ECO:0000256" key="14">
    <source>
        <dbReference type="ARBA" id="ARBA00026013"/>
    </source>
</evidence>
<evidence type="ECO:0000256" key="7">
    <source>
        <dbReference type="ARBA" id="ARBA00022840"/>
    </source>
</evidence>
<feature type="domain" description="ATP synthase alpha subunit C-terminal" evidence="17">
    <location>
        <begin position="382"/>
        <end position="507"/>
    </location>
</feature>